<dbReference type="RefSeq" id="WP_181355273.1">
    <property type="nucleotide sequence ID" value="NZ_JABJWZ010000292.1"/>
</dbReference>
<evidence type="ECO:0000256" key="2">
    <source>
        <dbReference type="SAM" id="Phobius"/>
    </source>
</evidence>
<feature type="transmembrane region" description="Helical" evidence="2">
    <location>
        <begin position="119"/>
        <end position="137"/>
    </location>
</feature>
<organism evidence="3 4">
    <name type="scientific">Streptomyces alkaliterrae</name>
    <dbReference type="NCBI Taxonomy" id="2213162"/>
    <lineage>
        <taxon>Bacteria</taxon>
        <taxon>Bacillati</taxon>
        <taxon>Actinomycetota</taxon>
        <taxon>Actinomycetes</taxon>
        <taxon>Kitasatosporales</taxon>
        <taxon>Streptomycetaceae</taxon>
        <taxon>Streptomyces</taxon>
    </lineage>
</organism>
<keyword evidence="2" id="KW-0812">Transmembrane</keyword>
<dbReference type="EMBL" id="JABJWZ010000292">
    <property type="protein sequence ID" value="MBB1256085.1"/>
    <property type="molecule type" value="Genomic_DNA"/>
</dbReference>
<feature type="transmembrane region" description="Helical" evidence="2">
    <location>
        <begin position="172"/>
        <end position="189"/>
    </location>
</feature>
<evidence type="ECO:0000313" key="3">
    <source>
        <dbReference type="EMBL" id="MBB1256085.1"/>
    </source>
</evidence>
<feature type="region of interest" description="Disordered" evidence="1">
    <location>
        <begin position="327"/>
        <end position="362"/>
    </location>
</feature>
<evidence type="ECO:0000313" key="4">
    <source>
        <dbReference type="Proteomes" id="UP000525686"/>
    </source>
</evidence>
<feature type="compositionally biased region" description="Acidic residues" evidence="1">
    <location>
        <begin position="337"/>
        <end position="352"/>
    </location>
</feature>
<feature type="transmembrane region" description="Helical" evidence="2">
    <location>
        <begin position="600"/>
        <end position="618"/>
    </location>
</feature>
<evidence type="ECO:0000256" key="1">
    <source>
        <dbReference type="SAM" id="MobiDB-lite"/>
    </source>
</evidence>
<dbReference type="Proteomes" id="UP000525686">
    <property type="component" value="Unassembled WGS sequence"/>
</dbReference>
<accession>A0A7W3WPT7</accession>
<feature type="transmembrane region" description="Helical" evidence="2">
    <location>
        <begin position="481"/>
        <end position="502"/>
    </location>
</feature>
<proteinExistence type="predicted"/>
<keyword evidence="2" id="KW-0472">Membrane</keyword>
<feature type="transmembrane region" description="Helical" evidence="2">
    <location>
        <begin position="263"/>
        <end position="286"/>
    </location>
</feature>
<feature type="transmembrane region" description="Helical" evidence="2">
    <location>
        <begin position="458"/>
        <end position="475"/>
    </location>
</feature>
<gene>
    <name evidence="3" type="ORF">H3146_22385</name>
</gene>
<name>A0A7W3WPT7_9ACTN</name>
<sequence length="619" mass="67520">MTEQPLPLPAEHRPHGVREWRSADAREWLAAAPGRWARPQWAALALIATYAWAFVDSPGPVCTDSAPCQFDWWPVVFFGFAVLQLYWLVRQPVVALWVVPPTAAANLLHGDALGTASDVSRLAVTAAAGFAVVGLLYRLELARRQRHLAMRAAGDARYTLPPRLVPFTRGRISLVFGVGCLALAAFGLWRGSAVVAEDESRAAAATRVEAEVLGYRENGLAVTLLPEGRRHHVDAFGDHRKGDRVTVLIDGDWSRLAAEPPDAGAWEALVLVGGLPGLAFVVNALVGRRRAARLRSLPVPALRVLIKEKDDDPRVWVYAHDDRHGTTPVLTFHSLPTDEDEDEEDEEEEDADERERALDGEGAESVVESVLGAMRDQTPPVLREAVLYGPPSVGAEVAFTAVGGRDLDEIVTECSATPVRAVERRERRGRSRSLARLALDLEPTAAPRVWSAGGWTRLVGLALGAFQAAGIWALLSDGFSWQWFLLLGLPALIGTTATALNWRIVADRTGLWTTGGWRIHHVPWERISSIHLNGSTLEITQPGDEDDAALEPVGWPALERRLGGGESDTERLLAELRAMYHDPSLRPADESTPAQRGTPLGPLFTLLLLVWAVTVLVLP</sequence>
<keyword evidence="2" id="KW-1133">Transmembrane helix</keyword>
<comment type="caution">
    <text evidence="3">The sequence shown here is derived from an EMBL/GenBank/DDBJ whole genome shotgun (WGS) entry which is preliminary data.</text>
</comment>
<dbReference type="AlphaFoldDB" id="A0A7W3WPT7"/>
<feature type="transmembrane region" description="Helical" evidence="2">
    <location>
        <begin position="75"/>
        <end position="99"/>
    </location>
</feature>
<protein>
    <submittedName>
        <fullName evidence="3">Uncharacterized protein</fullName>
    </submittedName>
</protein>
<reference evidence="4" key="1">
    <citation type="submission" date="2020-05" db="EMBL/GenBank/DDBJ databases">
        <title>Classification of alakaliphilic streptomycetes isolated from an alkaline soil next to Lonar Crater, India and a proposal for the recognition of Streptomyces alkaliterrae sp. nov.</title>
        <authorList>
            <person name="Golinska P."/>
        </authorList>
    </citation>
    <scope>NUCLEOTIDE SEQUENCE [LARGE SCALE GENOMIC DNA]</scope>
    <source>
        <strain evidence="4">OF3</strain>
    </source>
</reference>